<dbReference type="AlphaFoldDB" id="A0A518BGJ8"/>
<dbReference type="Gene3D" id="3.20.20.120">
    <property type="entry name" value="Enolase-like C-terminal domain"/>
    <property type="match status" value="1"/>
</dbReference>
<keyword evidence="2" id="KW-1185">Reference proteome</keyword>
<sequence>MIERVLQLPLELERIDLAPLEMLTPSGWTRRSTVVRLRGGGATGEGEDVTYDAAAQGTFQSGGLEALGALVGSRTVGEFSERLTQVDLHPGPARDQWSRHYRIWALESAALALALTQAEVDLGQLLGREPQPVRFAISTGLGTPPSLATLERFLDAYPEARFKVDLGADWTRATVADLAALGRVDVVDLKGLYRADFAGPPADAEQYRWVAELLPDCWLEDPELTPRTRAVLEPHMDRVTWDGAIHGLADLDGLERAPRCVNLKPSRSGTIAEYLRVVQACESRGIAMYGGGQFELGPGRRQIQALAAIFHPRGPNDVAPGGFNRAELPRDLGRSPLAPPRFAGA</sequence>
<evidence type="ECO:0000313" key="1">
    <source>
        <dbReference type="EMBL" id="QDU66084.1"/>
    </source>
</evidence>
<dbReference type="KEGG" id="pbap:Pla133_11500"/>
<evidence type="ECO:0008006" key="3">
    <source>
        <dbReference type="Google" id="ProtNLM"/>
    </source>
</evidence>
<dbReference type="EMBL" id="CP036287">
    <property type="protein sequence ID" value="QDU66084.1"/>
    <property type="molecule type" value="Genomic_DNA"/>
</dbReference>
<evidence type="ECO:0000313" key="2">
    <source>
        <dbReference type="Proteomes" id="UP000316921"/>
    </source>
</evidence>
<dbReference type="SUPFAM" id="SSF51604">
    <property type="entry name" value="Enolase C-terminal domain-like"/>
    <property type="match status" value="1"/>
</dbReference>
<reference evidence="1 2" key="1">
    <citation type="submission" date="2019-02" db="EMBL/GenBank/DDBJ databases">
        <title>Deep-cultivation of Planctomycetes and their phenomic and genomic characterization uncovers novel biology.</title>
        <authorList>
            <person name="Wiegand S."/>
            <person name="Jogler M."/>
            <person name="Boedeker C."/>
            <person name="Pinto D."/>
            <person name="Vollmers J."/>
            <person name="Rivas-Marin E."/>
            <person name="Kohn T."/>
            <person name="Peeters S.H."/>
            <person name="Heuer A."/>
            <person name="Rast P."/>
            <person name="Oberbeckmann S."/>
            <person name="Bunk B."/>
            <person name="Jeske O."/>
            <person name="Meyerdierks A."/>
            <person name="Storesund J.E."/>
            <person name="Kallscheuer N."/>
            <person name="Luecker S."/>
            <person name="Lage O.M."/>
            <person name="Pohl T."/>
            <person name="Merkel B.J."/>
            <person name="Hornburger P."/>
            <person name="Mueller R.-W."/>
            <person name="Bruemmer F."/>
            <person name="Labrenz M."/>
            <person name="Spormann A.M."/>
            <person name="Op den Camp H."/>
            <person name="Overmann J."/>
            <person name="Amann R."/>
            <person name="Jetten M.S.M."/>
            <person name="Mascher T."/>
            <person name="Medema M.H."/>
            <person name="Devos D.P."/>
            <person name="Kaster A.-K."/>
            <person name="Ovreas L."/>
            <person name="Rohde M."/>
            <person name="Galperin M.Y."/>
            <person name="Jogler C."/>
        </authorList>
    </citation>
    <scope>NUCLEOTIDE SEQUENCE [LARGE SCALE GENOMIC DNA]</scope>
    <source>
        <strain evidence="1 2">Pla133</strain>
    </source>
</reference>
<proteinExistence type="predicted"/>
<dbReference type="Gene3D" id="3.30.390.10">
    <property type="entry name" value="Enolase-like, N-terminal domain"/>
    <property type="match status" value="1"/>
</dbReference>
<protein>
    <recommendedName>
        <fullName evidence="3">L-Ala-D/L-Glu epimerase</fullName>
    </recommendedName>
</protein>
<dbReference type="InterPro" id="IPR029017">
    <property type="entry name" value="Enolase-like_N"/>
</dbReference>
<dbReference type="RefSeq" id="WP_145063318.1">
    <property type="nucleotide sequence ID" value="NZ_CP036287.1"/>
</dbReference>
<dbReference type="InterPro" id="IPR036849">
    <property type="entry name" value="Enolase-like_C_sf"/>
</dbReference>
<name>A0A518BGJ8_9BACT</name>
<dbReference type="Proteomes" id="UP000316921">
    <property type="component" value="Chromosome"/>
</dbReference>
<gene>
    <name evidence="1" type="ORF">Pla133_11500</name>
</gene>
<organism evidence="1 2">
    <name type="scientific">Engelhardtia mirabilis</name>
    <dbReference type="NCBI Taxonomy" id="2528011"/>
    <lineage>
        <taxon>Bacteria</taxon>
        <taxon>Pseudomonadati</taxon>
        <taxon>Planctomycetota</taxon>
        <taxon>Planctomycetia</taxon>
        <taxon>Planctomycetia incertae sedis</taxon>
        <taxon>Engelhardtia</taxon>
    </lineage>
</organism>
<accession>A0A518BGJ8</accession>